<accession>G5B4S2</accession>
<reference evidence="2 3" key="1">
    <citation type="journal article" date="2011" name="Nature">
        <title>Genome sequencing reveals insights into physiology and longevity of the naked mole rat.</title>
        <authorList>
            <person name="Kim E.B."/>
            <person name="Fang X."/>
            <person name="Fushan A.A."/>
            <person name="Huang Z."/>
            <person name="Lobanov A.V."/>
            <person name="Han L."/>
            <person name="Marino S.M."/>
            <person name="Sun X."/>
            <person name="Turanov A.A."/>
            <person name="Yang P."/>
            <person name="Yim S.H."/>
            <person name="Zhao X."/>
            <person name="Kasaikina M.V."/>
            <person name="Stoletzki N."/>
            <person name="Peng C."/>
            <person name="Polak P."/>
            <person name="Xiong Z."/>
            <person name="Kiezun A."/>
            <person name="Zhu Y."/>
            <person name="Chen Y."/>
            <person name="Kryukov G.V."/>
            <person name="Zhang Q."/>
            <person name="Peshkin L."/>
            <person name="Yang L."/>
            <person name="Bronson R.T."/>
            <person name="Buffenstein R."/>
            <person name="Wang B."/>
            <person name="Han C."/>
            <person name="Li Q."/>
            <person name="Chen L."/>
            <person name="Zhao W."/>
            <person name="Sunyaev S.R."/>
            <person name="Park T.J."/>
            <person name="Zhang G."/>
            <person name="Wang J."/>
            <person name="Gladyshev V.N."/>
        </authorList>
    </citation>
    <scope>NUCLEOTIDE SEQUENCE [LARGE SCALE GENOMIC DNA]</scope>
</reference>
<keyword evidence="1" id="KW-0812">Transmembrane</keyword>
<dbReference type="PANTHER" id="PTHR39222:SF1">
    <property type="entry name" value="RIKEN CDNA 1700020A23 GENE"/>
    <property type="match status" value="1"/>
</dbReference>
<dbReference type="InterPro" id="IPR040425">
    <property type="entry name" value="C20orf141-like"/>
</dbReference>
<feature type="non-terminal residue" evidence="2">
    <location>
        <position position="1"/>
    </location>
</feature>
<organism evidence="2 3">
    <name type="scientific">Heterocephalus glaber</name>
    <name type="common">Naked mole rat</name>
    <dbReference type="NCBI Taxonomy" id="10181"/>
    <lineage>
        <taxon>Eukaryota</taxon>
        <taxon>Metazoa</taxon>
        <taxon>Chordata</taxon>
        <taxon>Craniata</taxon>
        <taxon>Vertebrata</taxon>
        <taxon>Euteleostomi</taxon>
        <taxon>Mammalia</taxon>
        <taxon>Eutheria</taxon>
        <taxon>Euarchontoglires</taxon>
        <taxon>Glires</taxon>
        <taxon>Rodentia</taxon>
        <taxon>Hystricomorpha</taxon>
        <taxon>Bathyergidae</taxon>
        <taxon>Heterocephalus</taxon>
    </lineage>
</organism>
<evidence type="ECO:0000313" key="2">
    <source>
        <dbReference type="EMBL" id="EHB04283.1"/>
    </source>
</evidence>
<dbReference type="EMBL" id="JH168482">
    <property type="protein sequence ID" value="EHB04283.1"/>
    <property type="molecule type" value="Genomic_DNA"/>
</dbReference>
<dbReference type="Proteomes" id="UP000006813">
    <property type="component" value="Unassembled WGS sequence"/>
</dbReference>
<name>G5B4S2_HETGA</name>
<dbReference type="FunCoup" id="G5B4S2">
    <property type="interactions" value="2"/>
</dbReference>
<proteinExistence type="predicted"/>
<sequence>PWDPSQAQLLDSILGLGAPGLTTGAVFTMSGAVLLLLLLLVSFLAFDLLHRPASPTLLQHRLLTRGQNQGAGKGPGQQAAPLFPTGVIPGQPSLQDALLLLLFGLGLLLGAHGIILALLGLVFCLHPWA</sequence>
<feature type="transmembrane region" description="Helical" evidence="1">
    <location>
        <begin position="98"/>
        <end position="123"/>
    </location>
</feature>
<dbReference type="PANTHER" id="PTHR39222">
    <property type="entry name" value="MCG9903"/>
    <property type="match status" value="1"/>
</dbReference>
<dbReference type="AlphaFoldDB" id="G5B4S2"/>
<dbReference type="Pfam" id="PF17717">
    <property type="entry name" value="DUF5562"/>
    <property type="match status" value="1"/>
</dbReference>
<evidence type="ECO:0000313" key="3">
    <source>
        <dbReference type="Proteomes" id="UP000006813"/>
    </source>
</evidence>
<dbReference type="eggNOG" id="ENOG502RU2X">
    <property type="taxonomic scope" value="Eukaryota"/>
</dbReference>
<dbReference type="InParanoid" id="G5B4S2"/>
<keyword evidence="1" id="KW-1133">Transmembrane helix</keyword>
<keyword evidence="1" id="KW-0472">Membrane</keyword>
<protein>
    <submittedName>
        <fullName evidence="2">Uncharacterized protein</fullName>
    </submittedName>
</protein>
<feature type="transmembrane region" description="Helical" evidence="1">
    <location>
        <begin position="20"/>
        <end position="46"/>
    </location>
</feature>
<evidence type="ECO:0000256" key="1">
    <source>
        <dbReference type="SAM" id="Phobius"/>
    </source>
</evidence>
<gene>
    <name evidence="2" type="ORF">GW7_03189</name>
</gene>